<feature type="chain" id="PRO_5022899653" evidence="1">
    <location>
        <begin position="25"/>
        <end position="139"/>
    </location>
</feature>
<feature type="signal peptide" evidence="1">
    <location>
        <begin position="1"/>
        <end position="24"/>
    </location>
</feature>
<evidence type="ECO:0000313" key="3">
    <source>
        <dbReference type="EMBL" id="KAA2239346.1"/>
    </source>
</evidence>
<gene>
    <name evidence="3" type="ORF">F0L74_24385</name>
</gene>
<dbReference type="InterPro" id="IPR013096">
    <property type="entry name" value="Cupin_2"/>
</dbReference>
<dbReference type="PANTHER" id="PTHR38599">
    <property type="entry name" value="CUPIN DOMAIN PROTEIN (AFU_ORTHOLOGUE AFUA_3G13620)"/>
    <property type="match status" value="1"/>
</dbReference>
<dbReference type="AlphaFoldDB" id="A0A5B2VLH8"/>
<dbReference type="InterPro" id="IPR011051">
    <property type="entry name" value="RmlC_Cupin_sf"/>
</dbReference>
<reference evidence="3 4" key="2">
    <citation type="submission" date="2019-09" db="EMBL/GenBank/DDBJ databases">
        <authorList>
            <person name="Jin C."/>
        </authorList>
    </citation>
    <scope>NUCLEOTIDE SEQUENCE [LARGE SCALE GENOMIC DNA]</scope>
    <source>
        <strain evidence="3 4">BN140078</strain>
    </source>
</reference>
<comment type="caution">
    <text evidence="3">The sequence shown here is derived from an EMBL/GenBank/DDBJ whole genome shotgun (WGS) entry which is preliminary data.</text>
</comment>
<proteinExistence type="predicted"/>
<sequence>MTMQTFSKWLYAGLAVLGGGQASAQSQTPAGILRKTLLEQQLPATTVETVRMDGLTLGPGAGAPDHYHPCEVYGYVVEGQILYQVHGQEPVLLHAGDSFREAAGERITVFKNALTDKPSKFIAIYLAKKGQSLIKFTDQ</sequence>
<name>A0A5B2VLH8_9BACT</name>
<dbReference type="PANTHER" id="PTHR38599:SF1">
    <property type="entry name" value="CUPIN DOMAIN PROTEIN (AFU_ORTHOLOGUE AFUA_3G13620)"/>
    <property type="match status" value="1"/>
</dbReference>
<feature type="domain" description="Cupin type-2" evidence="2">
    <location>
        <begin position="56"/>
        <end position="125"/>
    </location>
</feature>
<keyword evidence="1" id="KW-0732">Signal</keyword>
<keyword evidence="4" id="KW-1185">Reference proteome</keyword>
<evidence type="ECO:0000259" key="2">
    <source>
        <dbReference type="Pfam" id="PF07883"/>
    </source>
</evidence>
<reference evidence="3 4" key="1">
    <citation type="submission" date="2019-09" db="EMBL/GenBank/DDBJ databases">
        <title>Chitinophaga ginsengihumi sp. nov., isolated from soil of ginseng rhizosphere.</title>
        <authorList>
            <person name="Lee J."/>
        </authorList>
    </citation>
    <scope>NUCLEOTIDE SEQUENCE [LARGE SCALE GENOMIC DNA]</scope>
    <source>
        <strain evidence="3 4">BN140078</strain>
    </source>
</reference>
<dbReference type="Proteomes" id="UP000324611">
    <property type="component" value="Unassembled WGS sequence"/>
</dbReference>
<dbReference type="Gene3D" id="2.60.120.10">
    <property type="entry name" value="Jelly Rolls"/>
    <property type="match status" value="1"/>
</dbReference>
<dbReference type="Pfam" id="PF07883">
    <property type="entry name" value="Cupin_2"/>
    <property type="match status" value="1"/>
</dbReference>
<dbReference type="SUPFAM" id="SSF51182">
    <property type="entry name" value="RmlC-like cupins"/>
    <property type="match status" value="1"/>
</dbReference>
<evidence type="ECO:0000313" key="4">
    <source>
        <dbReference type="Proteomes" id="UP000324611"/>
    </source>
</evidence>
<accession>A0A5B2VLH8</accession>
<dbReference type="InterPro" id="IPR014710">
    <property type="entry name" value="RmlC-like_jellyroll"/>
</dbReference>
<evidence type="ECO:0000256" key="1">
    <source>
        <dbReference type="SAM" id="SignalP"/>
    </source>
</evidence>
<protein>
    <submittedName>
        <fullName evidence="3">Cupin domain-containing protein</fullName>
    </submittedName>
</protein>
<dbReference type="EMBL" id="VUOC01000004">
    <property type="protein sequence ID" value="KAA2239346.1"/>
    <property type="molecule type" value="Genomic_DNA"/>
</dbReference>
<organism evidence="3 4">
    <name type="scientific">Chitinophaga agrisoli</name>
    <dbReference type="NCBI Taxonomy" id="2607653"/>
    <lineage>
        <taxon>Bacteria</taxon>
        <taxon>Pseudomonadati</taxon>
        <taxon>Bacteroidota</taxon>
        <taxon>Chitinophagia</taxon>
        <taxon>Chitinophagales</taxon>
        <taxon>Chitinophagaceae</taxon>
        <taxon>Chitinophaga</taxon>
    </lineage>
</organism>